<protein>
    <submittedName>
        <fullName evidence="1">Uncharacterized protein</fullName>
    </submittedName>
</protein>
<comment type="caution">
    <text evidence="1">The sequence shown here is derived from an EMBL/GenBank/DDBJ whole genome shotgun (WGS) entry which is preliminary data.</text>
</comment>
<dbReference type="AlphaFoldDB" id="K1SRS4"/>
<feature type="non-terminal residue" evidence="1">
    <location>
        <position position="1"/>
    </location>
</feature>
<gene>
    <name evidence="1" type="ORF">LEA_18138</name>
</gene>
<reference evidence="1" key="1">
    <citation type="journal article" date="2013" name="Environ. Microbiol.">
        <title>Microbiota from the distal guts of lean and obese adolescents exhibit partial functional redundancy besides clear differences in community structure.</title>
        <authorList>
            <person name="Ferrer M."/>
            <person name="Ruiz A."/>
            <person name="Lanza F."/>
            <person name="Haange S.B."/>
            <person name="Oberbach A."/>
            <person name="Till H."/>
            <person name="Bargiela R."/>
            <person name="Campoy C."/>
            <person name="Segura M.T."/>
            <person name="Richter M."/>
            <person name="von Bergen M."/>
            <person name="Seifert J."/>
            <person name="Suarez A."/>
        </authorList>
    </citation>
    <scope>NUCLEOTIDE SEQUENCE</scope>
</reference>
<evidence type="ECO:0000313" key="1">
    <source>
        <dbReference type="EMBL" id="EKC49956.1"/>
    </source>
</evidence>
<name>K1SRS4_9ZZZZ</name>
<organism evidence="1">
    <name type="scientific">human gut metagenome</name>
    <dbReference type="NCBI Taxonomy" id="408170"/>
    <lineage>
        <taxon>unclassified sequences</taxon>
        <taxon>metagenomes</taxon>
        <taxon>organismal metagenomes</taxon>
    </lineage>
</organism>
<sequence length="51" mass="5816">RENAKLETQANINSFEKISKIIDEIGMDRIAEVVSKRDGVEAQRLVLDMLK</sequence>
<accession>K1SRS4</accession>
<proteinExistence type="predicted"/>
<dbReference type="EMBL" id="AJWY01012435">
    <property type="protein sequence ID" value="EKC49956.1"/>
    <property type="molecule type" value="Genomic_DNA"/>
</dbReference>